<dbReference type="RefSeq" id="WP_114796093.1">
    <property type="nucleotide sequence ID" value="NZ_QQZY01000003.1"/>
</dbReference>
<keyword evidence="7" id="KW-0408">Iron</keyword>
<feature type="transmembrane region" description="Helical" evidence="10">
    <location>
        <begin position="217"/>
        <end position="239"/>
    </location>
</feature>
<evidence type="ECO:0000313" key="13">
    <source>
        <dbReference type="Proteomes" id="UP000254134"/>
    </source>
</evidence>
<gene>
    <name evidence="12" type="ORF">Gocc_1690</name>
</gene>
<feature type="domain" description="Fatty acid desaturase" evidence="11">
    <location>
        <begin position="59"/>
        <end position="287"/>
    </location>
</feature>
<protein>
    <submittedName>
        <fullName evidence="12">Fatty-acid desaturase</fullName>
    </submittedName>
</protein>
<dbReference type="PANTHER" id="PTHR11351">
    <property type="entry name" value="ACYL-COA DESATURASE"/>
    <property type="match status" value="1"/>
</dbReference>
<feature type="transmembrane region" description="Helical" evidence="10">
    <location>
        <begin position="33"/>
        <end position="57"/>
    </location>
</feature>
<dbReference type="GO" id="GO:0016717">
    <property type="term" value="F:oxidoreductase activity, acting on paired donors, with oxidation of a pair of donors resulting in the reduction of molecular oxygen to two molecules of water"/>
    <property type="evidence" value="ECO:0007669"/>
    <property type="project" value="InterPro"/>
</dbReference>
<evidence type="ECO:0000313" key="12">
    <source>
        <dbReference type="EMBL" id="RDI74801.1"/>
    </source>
</evidence>
<evidence type="ECO:0000256" key="3">
    <source>
        <dbReference type="ARBA" id="ARBA00022692"/>
    </source>
</evidence>
<keyword evidence="9 10" id="KW-0472">Membrane</keyword>
<accession>A0A7M2YXD5</accession>
<name>A0A7M2YXD5_9ACTN</name>
<evidence type="ECO:0000256" key="10">
    <source>
        <dbReference type="SAM" id="Phobius"/>
    </source>
</evidence>
<keyword evidence="5 10" id="KW-1133">Transmembrane helix</keyword>
<dbReference type="InterPro" id="IPR005804">
    <property type="entry name" value="FA_desaturase_dom"/>
</dbReference>
<keyword evidence="6" id="KW-0560">Oxidoreductase</keyword>
<dbReference type="PANTHER" id="PTHR11351:SF3">
    <property type="entry name" value="BLL4393 PROTEIN"/>
    <property type="match status" value="1"/>
</dbReference>
<evidence type="ECO:0000259" key="11">
    <source>
        <dbReference type="Pfam" id="PF00487"/>
    </source>
</evidence>
<dbReference type="EMBL" id="QQZY01000003">
    <property type="protein sequence ID" value="RDI74801.1"/>
    <property type="molecule type" value="Genomic_DNA"/>
</dbReference>
<dbReference type="Proteomes" id="UP000254134">
    <property type="component" value="Unassembled WGS sequence"/>
</dbReference>
<dbReference type="InterPro" id="IPR015876">
    <property type="entry name" value="Acyl-CoA_DS"/>
</dbReference>
<organism evidence="12 13">
    <name type="scientific">Gaiella occulta</name>
    <dbReference type="NCBI Taxonomy" id="1002870"/>
    <lineage>
        <taxon>Bacteria</taxon>
        <taxon>Bacillati</taxon>
        <taxon>Actinomycetota</taxon>
        <taxon>Thermoleophilia</taxon>
        <taxon>Gaiellales</taxon>
        <taxon>Gaiellaceae</taxon>
        <taxon>Gaiella</taxon>
    </lineage>
</organism>
<comment type="similarity">
    <text evidence="2">Belongs to the fatty acid desaturase type 2 family.</text>
</comment>
<keyword evidence="4" id="KW-0276">Fatty acid metabolism</keyword>
<comment type="subcellular location">
    <subcellularLocation>
        <location evidence="1">Membrane</location>
        <topology evidence="1">Multi-pass membrane protein</topology>
    </subcellularLocation>
</comment>
<reference evidence="12 13" key="1">
    <citation type="submission" date="2018-07" db="EMBL/GenBank/DDBJ databases">
        <title>High-quality-draft genome sequence of Gaiella occulta.</title>
        <authorList>
            <person name="Severino R."/>
            <person name="Froufe H.J.C."/>
            <person name="Rainey F.A."/>
            <person name="Barroso C."/>
            <person name="Albuquerque L."/>
            <person name="Lobo-Da-Cunha A."/>
            <person name="Da Costa M.S."/>
            <person name="Egas C."/>
        </authorList>
    </citation>
    <scope>NUCLEOTIDE SEQUENCE [LARGE SCALE GENOMIC DNA]</scope>
    <source>
        <strain evidence="12 13">F2-233</strain>
    </source>
</reference>
<keyword evidence="13" id="KW-1185">Reference proteome</keyword>
<keyword evidence="8" id="KW-0443">Lipid metabolism</keyword>
<evidence type="ECO:0000256" key="7">
    <source>
        <dbReference type="ARBA" id="ARBA00023004"/>
    </source>
</evidence>
<dbReference type="AlphaFoldDB" id="A0A7M2YXD5"/>
<reference evidence="13" key="2">
    <citation type="journal article" date="2019" name="MicrobiologyOpen">
        <title>High-quality draft genome sequence of Gaiella occulta isolated from a 150 meter deep mineral water borehole and comparison with the genome sequences of other deep-branching lineages of the phylum Actinobacteria.</title>
        <authorList>
            <person name="Severino R."/>
            <person name="Froufe H.J.C."/>
            <person name="Barroso C."/>
            <person name="Albuquerque L."/>
            <person name="Lobo-da-Cunha A."/>
            <person name="da Costa M.S."/>
            <person name="Egas C."/>
        </authorList>
    </citation>
    <scope>NUCLEOTIDE SEQUENCE [LARGE SCALE GENOMIC DNA]</scope>
    <source>
        <strain evidence="13">F2-233</strain>
    </source>
</reference>
<evidence type="ECO:0000256" key="1">
    <source>
        <dbReference type="ARBA" id="ARBA00004141"/>
    </source>
</evidence>
<evidence type="ECO:0000256" key="5">
    <source>
        <dbReference type="ARBA" id="ARBA00022989"/>
    </source>
</evidence>
<dbReference type="CDD" id="cd03505">
    <property type="entry name" value="Delta9-FADS-like"/>
    <property type="match status" value="1"/>
</dbReference>
<evidence type="ECO:0000256" key="9">
    <source>
        <dbReference type="ARBA" id="ARBA00023136"/>
    </source>
</evidence>
<dbReference type="PRINTS" id="PR00075">
    <property type="entry name" value="FACDDSATRASE"/>
</dbReference>
<feature type="transmembrane region" description="Helical" evidence="10">
    <location>
        <begin position="186"/>
        <end position="205"/>
    </location>
</feature>
<sequence>MSDVAALGRPEAGETAGAAVATVRERTTRASQVVTLLAVVIPPVGLVVAGAGLWGVALSWVDVALFLLLYVLTGLGTTVGYHRLFTHRSFETTKTVRAAFAILGSMTIQGPVTQWVTDHRKHHALSDQEGDPHSPHAGFAPNAWGALKGFFHAHMGWLFHLKGMERGEHYGKDLYADRLIRRIDRLYFAWVVLTFALPFAVGYLAGGRSWQLGLQALVWGGLIRIFAYQHATFSVNSICHMFGRRSYRSRDESRNNWIVAALTFGEGWHNNHHAFPASARHGLDRFQVDIAWWTIRGLEKLGLAWNVRLPSDGQRARRRLSEA</sequence>
<proteinExistence type="inferred from homology"/>
<evidence type="ECO:0000256" key="6">
    <source>
        <dbReference type="ARBA" id="ARBA00023002"/>
    </source>
</evidence>
<comment type="caution">
    <text evidence="12">The sequence shown here is derived from an EMBL/GenBank/DDBJ whole genome shotgun (WGS) entry which is preliminary data.</text>
</comment>
<feature type="transmembrane region" description="Helical" evidence="10">
    <location>
        <begin position="63"/>
        <end position="81"/>
    </location>
</feature>
<evidence type="ECO:0000256" key="8">
    <source>
        <dbReference type="ARBA" id="ARBA00023098"/>
    </source>
</evidence>
<keyword evidence="3 10" id="KW-0812">Transmembrane</keyword>
<dbReference type="OrthoDB" id="19906at2"/>
<dbReference type="GO" id="GO:0016020">
    <property type="term" value="C:membrane"/>
    <property type="evidence" value="ECO:0007669"/>
    <property type="project" value="UniProtKB-SubCell"/>
</dbReference>
<evidence type="ECO:0000256" key="4">
    <source>
        <dbReference type="ARBA" id="ARBA00022832"/>
    </source>
</evidence>
<dbReference type="Pfam" id="PF00487">
    <property type="entry name" value="FA_desaturase"/>
    <property type="match status" value="1"/>
</dbReference>
<dbReference type="GO" id="GO:0006631">
    <property type="term" value="P:fatty acid metabolic process"/>
    <property type="evidence" value="ECO:0007669"/>
    <property type="project" value="UniProtKB-KW"/>
</dbReference>
<evidence type="ECO:0000256" key="2">
    <source>
        <dbReference type="ARBA" id="ARBA00008749"/>
    </source>
</evidence>